<feature type="chain" id="PRO_5015140981" evidence="1">
    <location>
        <begin position="23"/>
        <end position="105"/>
    </location>
</feature>
<dbReference type="RefSeq" id="WP_123148980.1">
    <property type="nucleotide sequence ID" value="NZ_FUIG01000028.1"/>
</dbReference>
<evidence type="ECO:0000313" key="3">
    <source>
        <dbReference type="Proteomes" id="UP000245698"/>
    </source>
</evidence>
<dbReference type="EMBL" id="FUIG01000028">
    <property type="protein sequence ID" value="SJM31783.1"/>
    <property type="molecule type" value="Genomic_DNA"/>
</dbReference>
<sequence length="105" mass="11217">MSYKMICLGAMALSMVSGVSLAAGTETGTSALDDPAKMEPFYTDSSMTTLRSDDEFTAAWKALTDEDRMAMTKVCDEEMANANAANTHPEFCSNVKKLGGESAKN</sequence>
<dbReference type="Proteomes" id="UP000245698">
    <property type="component" value="Unassembled WGS sequence"/>
</dbReference>
<keyword evidence="1" id="KW-0732">Signal</keyword>
<dbReference type="AlphaFoldDB" id="A0A2P9AKU2"/>
<protein>
    <submittedName>
        <fullName evidence="2">Uncharacterized protein</fullName>
    </submittedName>
</protein>
<reference evidence="3" key="1">
    <citation type="submission" date="2016-12" db="EMBL/GenBank/DDBJ databases">
        <authorList>
            <person name="Brunel B."/>
        </authorList>
    </citation>
    <scope>NUCLEOTIDE SEQUENCE [LARGE SCALE GENOMIC DNA]</scope>
</reference>
<accession>A0A2P9AKU2</accession>
<name>A0A2P9AKU2_9HYPH</name>
<evidence type="ECO:0000313" key="2">
    <source>
        <dbReference type="EMBL" id="SJM31783.1"/>
    </source>
</evidence>
<feature type="signal peptide" evidence="1">
    <location>
        <begin position="1"/>
        <end position="22"/>
    </location>
</feature>
<keyword evidence="3" id="KW-1185">Reference proteome</keyword>
<evidence type="ECO:0000256" key="1">
    <source>
        <dbReference type="SAM" id="SignalP"/>
    </source>
</evidence>
<gene>
    <name evidence="2" type="ORF">BQ8482_210015</name>
</gene>
<organism evidence="2 3">
    <name type="scientific">Mesorhizobium delmotii</name>
    <dbReference type="NCBI Taxonomy" id="1631247"/>
    <lineage>
        <taxon>Bacteria</taxon>
        <taxon>Pseudomonadati</taxon>
        <taxon>Pseudomonadota</taxon>
        <taxon>Alphaproteobacteria</taxon>
        <taxon>Hyphomicrobiales</taxon>
        <taxon>Phyllobacteriaceae</taxon>
        <taxon>Mesorhizobium</taxon>
    </lineage>
</organism>
<proteinExistence type="predicted"/>